<dbReference type="InterPro" id="IPR008320">
    <property type="entry name" value="UCP032025"/>
</dbReference>
<sequence>MHMIKLCVGISSVRQLQQHRENRLVTVSGLDGEFHVHRTRMRPKRSEEIVGEGSLFWVIKGTIRCRQLIAALISATDQNGKTCCDIVLQPELIRTVPLPKRAFQGWRYLLPKDAPADLNPDNGSGNDPALATELAELGLI</sequence>
<organism evidence="1">
    <name type="scientific">hydrothermal vent metagenome</name>
    <dbReference type="NCBI Taxonomy" id="652676"/>
    <lineage>
        <taxon>unclassified sequences</taxon>
        <taxon>metagenomes</taxon>
        <taxon>ecological metagenomes</taxon>
    </lineage>
</organism>
<accession>A0A3B0U1H3</accession>
<protein>
    <submittedName>
        <fullName evidence="1">Uncharacterized protein</fullName>
    </submittedName>
</protein>
<dbReference type="EMBL" id="UOEQ01000564">
    <property type="protein sequence ID" value="VAW24871.1"/>
    <property type="molecule type" value="Genomic_DNA"/>
</dbReference>
<dbReference type="AlphaFoldDB" id="A0A3B0U1H3"/>
<reference evidence="1" key="1">
    <citation type="submission" date="2018-06" db="EMBL/GenBank/DDBJ databases">
        <authorList>
            <person name="Zhirakovskaya E."/>
        </authorList>
    </citation>
    <scope>NUCLEOTIDE SEQUENCE</scope>
</reference>
<name>A0A3B0U1H3_9ZZZZ</name>
<evidence type="ECO:0000313" key="1">
    <source>
        <dbReference type="EMBL" id="VAW24871.1"/>
    </source>
</evidence>
<dbReference type="PIRSF" id="PIRSF032025">
    <property type="entry name" value="UCP032025"/>
    <property type="match status" value="1"/>
</dbReference>
<proteinExistence type="predicted"/>
<gene>
    <name evidence="1" type="ORF">MNBD_ALPHA11-833</name>
</gene>
<dbReference type="Pfam" id="PF07370">
    <property type="entry name" value="DUF1489"/>
    <property type="match status" value="1"/>
</dbReference>